<gene>
    <name evidence="6" type="ORF">LPW39_09855</name>
</gene>
<comment type="caution">
    <text evidence="6">The sequence shown here is derived from an EMBL/GenBank/DDBJ whole genome shotgun (WGS) entry which is preliminary data.</text>
</comment>
<feature type="domain" description="HTH lacI-type" evidence="5">
    <location>
        <begin position="46"/>
        <end position="101"/>
    </location>
</feature>
<dbReference type="PROSITE" id="PS00356">
    <property type="entry name" value="HTH_LACI_1"/>
    <property type="match status" value="1"/>
</dbReference>
<dbReference type="AlphaFoldDB" id="A0AAW4XX79"/>
<evidence type="ECO:0000313" key="7">
    <source>
        <dbReference type="Proteomes" id="UP001199260"/>
    </source>
</evidence>
<dbReference type="CDD" id="cd01392">
    <property type="entry name" value="HTH_LacI"/>
    <property type="match status" value="1"/>
</dbReference>
<accession>A0AAW4XX79</accession>
<organism evidence="6 7">
    <name type="scientific">Comamonas koreensis</name>
    <dbReference type="NCBI Taxonomy" id="160825"/>
    <lineage>
        <taxon>Bacteria</taxon>
        <taxon>Pseudomonadati</taxon>
        <taxon>Pseudomonadota</taxon>
        <taxon>Betaproteobacteria</taxon>
        <taxon>Burkholderiales</taxon>
        <taxon>Comamonadaceae</taxon>
        <taxon>Comamonas</taxon>
    </lineage>
</organism>
<dbReference type="Proteomes" id="UP001199260">
    <property type="component" value="Unassembled WGS sequence"/>
</dbReference>
<keyword evidence="3" id="KW-0804">Transcription</keyword>
<dbReference type="InterPro" id="IPR028082">
    <property type="entry name" value="Peripla_BP_I"/>
</dbReference>
<dbReference type="InterPro" id="IPR046335">
    <property type="entry name" value="LacI/GalR-like_sensor"/>
</dbReference>
<dbReference type="PANTHER" id="PTHR30146">
    <property type="entry name" value="LACI-RELATED TRANSCRIPTIONAL REPRESSOR"/>
    <property type="match status" value="1"/>
</dbReference>
<sequence length="390" mass="41517">MRFGATIATVTTTLDCPVPKPAPTATPSRPCPPGAAKPAAPAKARATIADVALAAQVSKATVSRYLNGRTDILTPDMAKRVQEAIARLQYRPSPMAQALKHGRTRLIGLAVADVTNPFSVAVLQGAEKACQAAGYLLVLFNLGNEAGRERDAMHALSAYQLDGMILNRVDTSAQLWQDAQLHGKPIVLVDRFQEGMDADFVTVDNPGVVQIAMDHLQQQGFDEVLLVTEPIADVSSRTARQQAFARYLQGQTSKRRGKPATMQGDVWESTPHNASALQQHLQHWQQQALQTGRRPAVLAGNAVASLRVATAVHALGWVPGRELGIIGVDETDWAALVGPGLSTVAQPTDALGQAAATCLIERIQGLQSPARTVELPGTIIVRGSTKSPIN</sequence>
<proteinExistence type="predicted"/>
<feature type="region of interest" description="Disordered" evidence="4">
    <location>
        <begin position="17"/>
        <end position="38"/>
    </location>
</feature>
<dbReference type="EMBL" id="JAJNCT010000009">
    <property type="protein sequence ID" value="MCD2165439.1"/>
    <property type="molecule type" value="Genomic_DNA"/>
</dbReference>
<feature type="compositionally biased region" description="Pro residues" evidence="4">
    <location>
        <begin position="18"/>
        <end position="35"/>
    </location>
</feature>
<dbReference type="GO" id="GO:0000976">
    <property type="term" value="F:transcription cis-regulatory region binding"/>
    <property type="evidence" value="ECO:0007669"/>
    <property type="project" value="TreeGrafter"/>
</dbReference>
<dbReference type="SMART" id="SM00354">
    <property type="entry name" value="HTH_LACI"/>
    <property type="match status" value="1"/>
</dbReference>
<dbReference type="SUPFAM" id="SSF53822">
    <property type="entry name" value="Periplasmic binding protein-like I"/>
    <property type="match status" value="1"/>
</dbReference>
<dbReference type="PANTHER" id="PTHR30146:SF145">
    <property type="entry name" value="RIBOSE OPERON REPRESSOR"/>
    <property type="match status" value="1"/>
</dbReference>
<evidence type="ECO:0000256" key="3">
    <source>
        <dbReference type="ARBA" id="ARBA00023163"/>
    </source>
</evidence>
<dbReference type="Gene3D" id="3.40.50.2300">
    <property type="match status" value="2"/>
</dbReference>
<dbReference type="PROSITE" id="PS50932">
    <property type="entry name" value="HTH_LACI_2"/>
    <property type="match status" value="1"/>
</dbReference>
<keyword evidence="1" id="KW-0805">Transcription regulation</keyword>
<dbReference type="Pfam" id="PF13377">
    <property type="entry name" value="Peripla_BP_3"/>
    <property type="match status" value="1"/>
</dbReference>
<keyword evidence="2 6" id="KW-0238">DNA-binding</keyword>
<evidence type="ECO:0000259" key="5">
    <source>
        <dbReference type="PROSITE" id="PS50932"/>
    </source>
</evidence>
<dbReference type="InterPro" id="IPR000843">
    <property type="entry name" value="HTH_LacI"/>
</dbReference>
<name>A0AAW4XX79_9BURK</name>
<dbReference type="Gene3D" id="1.10.260.40">
    <property type="entry name" value="lambda repressor-like DNA-binding domains"/>
    <property type="match status" value="1"/>
</dbReference>
<keyword evidence="7" id="KW-1185">Reference proteome</keyword>
<evidence type="ECO:0000256" key="2">
    <source>
        <dbReference type="ARBA" id="ARBA00023125"/>
    </source>
</evidence>
<dbReference type="GO" id="GO:0003700">
    <property type="term" value="F:DNA-binding transcription factor activity"/>
    <property type="evidence" value="ECO:0007669"/>
    <property type="project" value="TreeGrafter"/>
</dbReference>
<dbReference type="SUPFAM" id="SSF47413">
    <property type="entry name" value="lambda repressor-like DNA-binding domains"/>
    <property type="match status" value="1"/>
</dbReference>
<reference evidence="6 7" key="1">
    <citation type="submission" date="2021-11" db="EMBL/GenBank/DDBJ databases">
        <title>Genome sequence.</title>
        <authorList>
            <person name="Sun Q."/>
        </authorList>
    </citation>
    <scope>NUCLEOTIDE SEQUENCE [LARGE SCALE GENOMIC DNA]</scope>
    <source>
        <strain evidence="6 7">KCTC 12005</strain>
    </source>
</reference>
<evidence type="ECO:0000313" key="6">
    <source>
        <dbReference type="EMBL" id="MCD2165439.1"/>
    </source>
</evidence>
<evidence type="ECO:0000256" key="1">
    <source>
        <dbReference type="ARBA" id="ARBA00023015"/>
    </source>
</evidence>
<evidence type="ECO:0000256" key="4">
    <source>
        <dbReference type="SAM" id="MobiDB-lite"/>
    </source>
</evidence>
<dbReference type="Pfam" id="PF00356">
    <property type="entry name" value="LacI"/>
    <property type="match status" value="1"/>
</dbReference>
<dbReference type="InterPro" id="IPR010982">
    <property type="entry name" value="Lambda_DNA-bd_dom_sf"/>
</dbReference>
<protein>
    <submittedName>
        <fullName evidence="6">LacI family DNA-binding transcriptional regulator</fullName>
    </submittedName>
</protein>
<dbReference type="RefSeq" id="WP_230774109.1">
    <property type="nucleotide sequence ID" value="NZ_JAJNCT010000009.1"/>
</dbReference>